<feature type="compositionally biased region" description="Polar residues" evidence="1">
    <location>
        <begin position="328"/>
        <end position="341"/>
    </location>
</feature>
<gene>
    <name evidence="2" type="ORF">BT96DRAFT_671734</name>
</gene>
<evidence type="ECO:0000313" key="2">
    <source>
        <dbReference type="EMBL" id="KAE9408786.1"/>
    </source>
</evidence>
<dbReference type="AlphaFoldDB" id="A0A6A4IDZ9"/>
<keyword evidence="3" id="KW-1185">Reference proteome</keyword>
<feature type="compositionally biased region" description="Pro residues" evidence="1">
    <location>
        <begin position="279"/>
        <end position="298"/>
    </location>
</feature>
<feature type="compositionally biased region" description="Low complexity" evidence="1">
    <location>
        <begin position="122"/>
        <end position="135"/>
    </location>
</feature>
<sequence>MIGLLVSDSSATRLFDLRLSNLSWVFVPIALSALSAHLRLIENPPRVAAENQRVIQFDLRKLGPVLSSVEDKGKGPAIQQSDNKFLAPLARAPGARTSFRLTPQRPVTSPISEVDTSASASFLDLSGSNSNSNSDSSHREPSLGSQGQQGLQSRWSATTGTDISHNVRQEQSSGSGSGSGSGASASYPFPFPVSLPHSPHHPEGFKPSPPISPSWATGSLAAPPGRLDVNPHPFGLVPNPTSPSDSVPMSISDLHFRHSDSENDELGSPPMAGTSSHLPPHPPLPASVPPTPTFPPPISTSGIASPSLTEGLSTPSYIVSRVFTHNKSDSALASETQSPSTRAFGRDASP</sequence>
<feature type="compositionally biased region" description="Polar residues" evidence="1">
    <location>
        <begin position="302"/>
        <end position="311"/>
    </location>
</feature>
<organism evidence="2 3">
    <name type="scientific">Gymnopus androsaceus JB14</name>
    <dbReference type="NCBI Taxonomy" id="1447944"/>
    <lineage>
        <taxon>Eukaryota</taxon>
        <taxon>Fungi</taxon>
        <taxon>Dikarya</taxon>
        <taxon>Basidiomycota</taxon>
        <taxon>Agaricomycotina</taxon>
        <taxon>Agaricomycetes</taxon>
        <taxon>Agaricomycetidae</taxon>
        <taxon>Agaricales</taxon>
        <taxon>Marasmiineae</taxon>
        <taxon>Omphalotaceae</taxon>
        <taxon>Gymnopus</taxon>
    </lineage>
</organism>
<feature type="region of interest" description="Disordered" evidence="1">
    <location>
        <begin position="122"/>
        <end position="155"/>
    </location>
</feature>
<accession>A0A6A4IDZ9</accession>
<feature type="compositionally biased region" description="Low complexity" evidence="1">
    <location>
        <begin position="142"/>
        <end position="153"/>
    </location>
</feature>
<name>A0A6A4IDZ9_9AGAR</name>
<dbReference type="EMBL" id="ML769390">
    <property type="protein sequence ID" value="KAE9408786.1"/>
    <property type="molecule type" value="Genomic_DNA"/>
</dbReference>
<dbReference type="Proteomes" id="UP000799118">
    <property type="component" value="Unassembled WGS sequence"/>
</dbReference>
<protein>
    <submittedName>
        <fullName evidence="2">Uncharacterized protein</fullName>
    </submittedName>
</protein>
<evidence type="ECO:0000313" key="3">
    <source>
        <dbReference type="Proteomes" id="UP000799118"/>
    </source>
</evidence>
<feature type="region of interest" description="Disordered" evidence="1">
    <location>
        <begin position="194"/>
        <end position="311"/>
    </location>
</feature>
<reference evidence="2" key="1">
    <citation type="journal article" date="2019" name="Environ. Microbiol.">
        <title>Fungal ecological strategies reflected in gene transcription - a case study of two litter decomposers.</title>
        <authorList>
            <person name="Barbi F."/>
            <person name="Kohler A."/>
            <person name="Barry K."/>
            <person name="Baskaran P."/>
            <person name="Daum C."/>
            <person name="Fauchery L."/>
            <person name="Ihrmark K."/>
            <person name="Kuo A."/>
            <person name="LaButti K."/>
            <person name="Lipzen A."/>
            <person name="Morin E."/>
            <person name="Grigoriev I.V."/>
            <person name="Henrissat B."/>
            <person name="Lindahl B."/>
            <person name="Martin F."/>
        </authorList>
    </citation>
    <scope>NUCLEOTIDE SEQUENCE</scope>
    <source>
        <strain evidence="2">JB14</strain>
    </source>
</reference>
<proteinExistence type="predicted"/>
<feature type="region of interest" description="Disordered" evidence="1">
    <location>
        <begin position="328"/>
        <end position="350"/>
    </location>
</feature>
<dbReference type="OrthoDB" id="2576334at2759"/>
<evidence type="ECO:0000256" key="1">
    <source>
        <dbReference type="SAM" id="MobiDB-lite"/>
    </source>
</evidence>